<dbReference type="OrthoDB" id="1684927at2"/>
<evidence type="ECO:0000313" key="1">
    <source>
        <dbReference type="EMBL" id="RZT01948.1"/>
    </source>
</evidence>
<reference evidence="1 2" key="1">
    <citation type="submission" date="2019-02" db="EMBL/GenBank/DDBJ databases">
        <title>Genomic Encyclopedia of Type Strains, Phase IV (KMG-IV): sequencing the most valuable type-strain genomes for metagenomic binning, comparative biology and taxonomic classification.</title>
        <authorList>
            <person name="Goeker M."/>
        </authorList>
    </citation>
    <scope>NUCLEOTIDE SEQUENCE [LARGE SCALE GENOMIC DNA]</scope>
    <source>
        <strain evidence="1 2">DSM 29486</strain>
    </source>
</reference>
<gene>
    <name evidence="1" type="ORF">EV209_0048</name>
</gene>
<sequence>MEYDTYLMVTGVIREISMGNSCCSWMVTVATDDSDTVNFIVTGETQIIDNVRLRRGMRIAAFYDSTLPVPLIEPPQYRAELVTALRKDQNVMLSYFDENLVAEDNMLRLNLSPLTMIVTANGQRFRCSPENSYLLVYYTVTTRSIPPQTTPQKIVVMCPQE</sequence>
<comment type="caution">
    <text evidence="1">The sequence shown here is derived from an EMBL/GenBank/DDBJ whole genome shotgun (WGS) entry which is preliminary data.</text>
</comment>
<proteinExistence type="predicted"/>
<dbReference type="Proteomes" id="UP000292927">
    <property type="component" value="Unassembled WGS sequence"/>
</dbReference>
<accession>A0A4Q7PPH9</accession>
<name>A0A4Q7PPH9_9FIRM</name>
<organism evidence="1 2">
    <name type="scientific">Cuneatibacter caecimuris</name>
    <dbReference type="NCBI Taxonomy" id="1796618"/>
    <lineage>
        <taxon>Bacteria</taxon>
        <taxon>Bacillati</taxon>
        <taxon>Bacillota</taxon>
        <taxon>Clostridia</taxon>
        <taxon>Lachnospirales</taxon>
        <taxon>Lachnospiraceae</taxon>
        <taxon>Cuneatibacter</taxon>
    </lineage>
</organism>
<keyword evidence="2" id="KW-1185">Reference proteome</keyword>
<protein>
    <submittedName>
        <fullName evidence="1">Uncharacterized protein</fullName>
    </submittedName>
</protein>
<dbReference type="RefSeq" id="WP_130431903.1">
    <property type="nucleotide sequence ID" value="NZ_SGXF01000001.1"/>
</dbReference>
<evidence type="ECO:0000313" key="2">
    <source>
        <dbReference type="Proteomes" id="UP000292927"/>
    </source>
</evidence>
<dbReference type="AlphaFoldDB" id="A0A4Q7PPH9"/>
<dbReference type="EMBL" id="SGXF01000001">
    <property type="protein sequence ID" value="RZT01948.1"/>
    <property type="molecule type" value="Genomic_DNA"/>
</dbReference>